<dbReference type="Proteomes" id="UP000605784">
    <property type="component" value="Unassembled WGS sequence"/>
</dbReference>
<evidence type="ECO:0000313" key="2">
    <source>
        <dbReference type="EMBL" id="GGO01934.1"/>
    </source>
</evidence>
<dbReference type="InterPro" id="IPR048302">
    <property type="entry name" value="NucS_N"/>
</dbReference>
<dbReference type="Pfam" id="PF21003">
    <property type="entry name" value="NucS_N"/>
    <property type="match status" value="1"/>
</dbReference>
<reference evidence="2" key="1">
    <citation type="journal article" date="2014" name="Int. J. Syst. Evol. Microbiol.">
        <title>Complete genome sequence of Corynebacterium casei LMG S-19264T (=DSM 44701T), isolated from a smear-ripened cheese.</title>
        <authorList>
            <consortium name="US DOE Joint Genome Institute (JGI-PGF)"/>
            <person name="Walter F."/>
            <person name="Albersmeier A."/>
            <person name="Kalinowski J."/>
            <person name="Ruckert C."/>
        </authorList>
    </citation>
    <scope>NUCLEOTIDE SEQUENCE</scope>
    <source>
        <strain evidence="2">JCM 17820</strain>
    </source>
</reference>
<dbReference type="AlphaFoldDB" id="A0A830GQ79"/>
<dbReference type="Gene3D" id="2.70.180.20">
    <property type="match status" value="1"/>
</dbReference>
<dbReference type="InterPro" id="IPR049173">
    <property type="entry name" value="NucS_N_sf"/>
</dbReference>
<protein>
    <recommendedName>
        <fullName evidence="1">Endonuclease NucS N-terminal PH-like domain-containing protein</fullName>
    </recommendedName>
</protein>
<evidence type="ECO:0000259" key="1">
    <source>
        <dbReference type="Pfam" id="PF21003"/>
    </source>
</evidence>
<dbReference type="EMBL" id="BMOU01000007">
    <property type="protein sequence ID" value="GGO01934.1"/>
    <property type="molecule type" value="Genomic_DNA"/>
</dbReference>
<proteinExistence type="predicted"/>
<accession>A0A830GQ79</accession>
<organism evidence="2 3">
    <name type="scientific">Haloarcula pellucida</name>
    <dbReference type="NCBI Taxonomy" id="1427151"/>
    <lineage>
        <taxon>Archaea</taxon>
        <taxon>Methanobacteriati</taxon>
        <taxon>Methanobacteriota</taxon>
        <taxon>Stenosarchaea group</taxon>
        <taxon>Halobacteria</taxon>
        <taxon>Halobacteriales</taxon>
        <taxon>Haloarculaceae</taxon>
        <taxon>Haloarcula</taxon>
    </lineage>
</organism>
<comment type="caution">
    <text evidence="2">The sequence shown here is derived from an EMBL/GenBank/DDBJ whole genome shotgun (WGS) entry which is preliminary data.</text>
</comment>
<evidence type="ECO:0000313" key="3">
    <source>
        <dbReference type="Proteomes" id="UP000605784"/>
    </source>
</evidence>
<sequence>MHDGTRVMAGECTTVFEGSREREQRGDVLVVVKPDNTVLVHDAAGYQPVAWLTRAESVTVEDGVVTASDGEELLRVVAHEEHGSARFPASHAGVPVADCPDCPGTLVRARGSVTCTDCEGEYGLPSNATVTGGRCADCGLPTMRVERGEVFELCLDRGCESLDDRVTDAFDRAWSCPDCDGDLRIIRRGGLLAGCEHYPDCDTGFSFPAGVVVDECPCGLPVFETAGGRRCLDSTCEAGLVGTL</sequence>
<name>A0A830GQ79_9EURY</name>
<reference evidence="2" key="2">
    <citation type="submission" date="2020-09" db="EMBL/GenBank/DDBJ databases">
        <authorList>
            <person name="Sun Q."/>
            <person name="Ohkuma M."/>
        </authorList>
    </citation>
    <scope>NUCLEOTIDE SEQUENCE</scope>
    <source>
        <strain evidence="2">JCM 17820</strain>
    </source>
</reference>
<keyword evidence="3" id="KW-1185">Reference proteome</keyword>
<gene>
    <name evidence="2" type="ORF">GCM10009030_36050</name>
</gene>
<dbReference type="RefSeq" id="WP_189001421.1">
    <property type="nucleotide sequence ID" value="NZ_BMOU01000007.1"/>
</dbReference>
<feature type="domain" description="Endonuclease NucS N-terminal PH-like" evidence="1">
    <location>
        <begin position="6"/>
        <end position="87"/>
    </location>
</feature>